<evidence type="ECO:0000313" key="2">
    <source>
        <dbReference type="Proteomes" id="UP000315295"/>
    </source>
</evidence>
<dbReference type="EMBL" id="VIEB01000424">
    <property type="protein sequence ID" value="TQD91304.1"/>
    <property type="molecule type" value="Genomic_DNA"/>
</dbReference>
<reference evidence="1 2" key="1">
    <citation type="journal article" date="2019" name="G3 (Bethesda)">
        <title>Sequencing of a Wild Apple (Malus baccata) Genome Unravels the Differences Between Cultivated and Wild Apple Species Regarding Disease Resistance and Cold Tolerance.</title>
        <authorList>
            <person name="Chen X."/>
        </authorList>
    </citation>
    <scope>NUCLEOTIDE SEQUENCE [LARGE SCALE GENOMIC DNA]</scope>
    <source>
        <strain evidence="2">cv. Shandingzi</strain>
        <tissue evidence="1">Leaves</tissue>
    </source>
</reference>
<proteinExistence type="predicted"/>
<protein>
    <submittedName>
        <fullName evidence="1">Uncharacterized protein</fullName>
    </submittedName>
</protein>
<dbReference type="Proteomes" id="UP000315295">
    <property type="component" value="Unassembled WGS sequence"/>
</dbReference>
<keyword evidence="2" id="KW-1185">Reference proteome</keyword>
<gene>
    <name evidence="1" type="ORF">C1H46_023116</name>
</gene>
<dbReference type="AlphaFoldDB" id="A0A540LXT8"/>
<name>A0A540LXT8_MALBA</name>
<organism evidence="1 2">
    <name type="scientific">Malus baccata</name>
    <name type="common">Siberian crab apple</name>
    <name type="synonym">Pyrus baccata</name>
    <dbReference type="NCBI Taxonomy" id="106549"/>
    <lineage>
        <taxon>Eukaryota</taxon>
        <taxon>Viridiplantae</taxon>
        <taxon>Streptophyta</taxon>
        <taxon>Embryophyta</taxon>
        <taxon>Tracheophyta</taxon>
        <taxon>Spermatophyta</taxon>
        <taxon>Magnoliopsida</taxon>
        <taxon>eudicotyledons</taxon>
        <taxon>Gunneridae</taxon>
        <taxon>Pentapetalae</taxon>
        <taxon>rosids</taxon>
        <taxon>fabids</taxon>
        <taxon>Rosales</taxon>
        <taxon>Rosaceae</taxon>
        <taxon>Amygdaloideae</taxon>
        <taxon>Maleae</taxon>
        <taxon>Malus</taxon>
    </lineage>
</organism>
<accession>A0A540LXT8</accession>
<evidence type="ECO:0000313" key="1">
    <source>
        <dbReference type="EMBL" id="TQD91304.1"/>
    </source>
</evidence>
<comment type="caution">
    <text evidence="1">The sequence shown here is derived from an EMBL/GenBank/DDBJ whole genome shotgun (WGS) entry which is preliminary data.</text>
</comment>
<sequence length="114" mass="12678">MTHVTHNWKMHNVSNIFQGGGKLSPSTNEDMGLCTPPSKFGLKTNNMFLSHKDDVQNLGLCQGRALVSKTKLSIHPVCPTIYLTAGELKVDWHDKKQPILDSAPRNTPGINRRD</sequence>